<name>A0A7M1AXI8_9BACT</name>
<dbReference type="KEGG" id="smax:FJR03_10620"/>
<keyword evidence="3" id="KW-1185">Reference proteome</keyword>
<proteinExistence type="predicted"/>
<dbReference type="Proteomes" id="UP000593910">
    <property type="component" value="Chromosome"/>
</dbReference>
<dbReference type="AlphaFoldDB" id="A0A7M1AXI8"/>
<reference evidence="2 3" key="1">
    <citation type="submission" date="2019-06" db="EMBL/GenBank/DDBJ databases">
        <title>Sulfurimonas gotlandica sp. nov., a chemoautotrophic and psychrotolerant epsilonproteobacterium isolated from a pelagic redoxcline, and an emended description of the genus Sulfurimonas.</title>
        <authorList>
            <person name="Wang S."/>
            <person name="Jiang L."/>
            <person name="Shao Z."/>
        </authorList>
    </citation>
    <scope>NUCLEOTIDE SEQUENCE [LARGE SCALE GENOMIC DNA]</scope>
    <source>
        <strain evidence="2 3">B2</strain>
    </source>
</reference>
<evidence type="ECO:0000313" key="3">
    <source>
        <dbReference type="Proteomes" id="UP000593910"/>
    </source>
</evidence>
<sequence>MKEIKLSVDEQNVEIVMTILNSLKAGLIEKIELDGTVTKTRPTQYQPKLKAVDEKDSGPNDKTGKYASPAAFKARLNKRK</sequence>
<evidence type="ECO:0000313" key="2">
    <source>
        <dbReference type="EMBL" id="QOP42163.1"/>
    </source>
</evidence>
<organism evidence="2 3">
    <name type="scientific">Sulfurimonas marina</name>
    <dbReference type="NCBI Taxonomy" id="2590551"/>
    <lineage>
        <taxon>Bacteria</taxon>
        <taxon>Pseudomonadati</taxon>
        <taxon>Campylobacterota</taxon>
        <taxon>Epsilonproteobacteria</taxon>
        <taxon>Campylobacterales</taxon>
        <taxon>Sulfurimonadaceae</taxon>
        <taxon>Sulfurimonas</taxon>
    </lineage>
</organism>
<protein>
    <submittedName>
        <fullName evidence="2">Uncharacterized protein</fullName>
    </submittedName>
</protein>
<feature type="region of interest" description="Disordered" evidence="1">
    <location>
        <begin position="50"/>
        <end position="71"/>
    </location>
</feature>
<evidence type="ECO:0000256" key="1">
    <source>
        <dbReference type="SAM" id="MobiDB-lite"/>
    </source>
</evidence>
<dbReference type="RefSeq" id="WP_193113484.1">
    <property type="nucleotide sequence ID" value="NZ_CP041165.1"/>
</dbReference>
<gene>
    <name evidence="2" type="ORF">FJR03_10620</name>
</gene>
<feature type="compositionally biased region" description="Basic and acidic residues" evidence="1">
    <location>
        <begin position="50"/>
        <end position="64"/>
    </location>
</feature>
<accession>A0A7M1AXI8</accession>
<dbReference type="EMBL" id="CP041165">
    <property type="protein sequence ID" value="QOP42163.1"/>
    <property type="molecule type" value="Genomic_DNA"/>
</dbReference>